<proteinExistence type="predicted"/>
<sequence>METRLIAVDLDGTLLRTVRTLSPATIEAVAAAAERGLEVVIASGRTLSETRHLLAQLPQVHYLVGNTGAFVLDLRTNTYLHFSPVPLSLIQEAWRQLRQEDILFEVNCGGEIYIPTDRLAEVPRFEDACGNHTLHETRRGVDDYDHWLETLQEPVTKLHLYFPTGEARDAAQVRLGKLKGVDLCTSDPVDLDMTARGIHKGVGVARLAEHLGLSREQVMAIGDSGNDLGMLRYAGTAVVMANGSDEAKALAHRLTDTNDNDGVAKVLNSLPGVERL</sequence>
<dbReference type="SFLD" id="SFLDG01140">
    <property type="entry name" value="C2.B:_Phosphomannomutase_and_P"/>
    <property type="match status" value="1"/>
</dbReference>
<gene>
    <name evidence="1" type="ORF">IAA83_08035</name>
</gene>
<dbReference type="PANTHER" id="PTHR10000">
    <property type="entry name" value="PHOSPHOSERINE PHOSPHATASE"/>
    <property type="match status" value="1"/>
</dbReference>
<evidence type="ECO:0000313" key="2">
    <source>
        <dbReference type="Proteomes" id="UP000886741"/>
    </source>
</evidence>
<dbReference type="Pfam" id="PF08282">
    <property type="entry name" value="Hydrolase_3"/>
    <property type="match status" value="1"/>
</dbReference>
<dbReference type="NCBIfam" id="TIGR00099">
    <property type="entry name" value="Cof-subfamily"/>
    <property type="match status" value="1"/>
</dbReference>
<evidence type="ECO:0000313" key="1">
    <source>
        <dbReference type="EMBL" id="HIS65302.1"/>
    </source>
</evidence>
<dbReference type="InterPro" id="IPR000150">
    <property type="entry name" value="Cof"/>
</dbReference>
<organism evidence="1 2">
    <name type="scientific">Candidatus Avoscillospira avistercoris</name>
    <dbReference type="NCBI Taxonomy" id="2840707"/>
    <lineage>
        <taxon>Bacteria</taxon>
        <taxon>Bacillati</taxon>
        <taxon>Bacillota</taxon>
        <taxon>Clostridia</taxon>
        <taxon>Eubacteriales</taxon>
        <taxon>Oscillospiraceae</taxon>
        <taxon>Oscillospiraceae incertae sedis</taxon>
        <taxon>Candidatus Avoscillospira</taxon>
    </lineage>
</organism>
<reference evidence="1" key="1">
    <citation type="submission" date="2020-10" db="EMBL/GenBank/DDBJ databases">
        <authorList>
            <person name="Gilroy R."/>
        </authorList>
    </citation>
    <scope>NUCLEOTIDE SEQUENCE</scope>
    <source>
        <strain evidence="1">ChiBcec16-1751</strain>
    </source>
</reference>
<dbReference type="Gene3D" id="3.40.50.1000">
    <property type="entry name" value="HAD superfamily/HAD-like"/>
    <property type="match status" value="1"/>
</dbReference>
<dbReference type="GO" id="GO:0000287">
    <property type="term" value="F:magnesium ion binding"/>
    <property type="evidence" value="ECO:0007669"/>
    <property type="project" value="TreeGrafter"/>
</dbReference>
<dbReference type="GO" id="GO:0016791">
    <property type="term" value="F:phosphatase activity"/>
    <property type="evidence" value="ECO:0007669"/>
    <property type="project" value="TreeGrafter"/>
</dbReference>
<dbReference type="Proteomes" id="UP000886741">
    <property type="component" value="Unassembled WGS sequence"/>
</dbReference>
<dbReference type="EMBL" id="DVJJ01000118">
    <property type="protein sequence ID" value="HIS65302.1"/>
    <property type="molecule type" value="Genomic_DNA"/>
</dbReference>
<name>A0A9D1JTN0_9FIRM</name>
<reference evidence="1" key="2">
    <citation type="journal article" date="2021" name="PeerJ">
        <title>Extensive microbial diversity within the chicken gut microbiome revealed by metagenomics and culture.</title>
        <authorList>
            <person name="Gilroy R."/>
            <person name="Ravi A."/>
            <person name="Getino M."/>
            <person name="Pursley I."/>
            <person name="Horton D.L."/>
            <person name="Alikhan N.F."/>
            <person name="Baker D."/>
            <person name="Gharbi K."/>
            <person name="Hall N."/>
            <person name="Watson M."/>
            <person name="Adriaenssens E.M."/>
            <person name="Foster-Nyarko E."/>
            <person name="Jarju S."/>
            <person name="Secka A."/>
            <person name="Antonio M."/>
            <person name="Oren A."/>
            <person name="Chaudhuri R.R."/>
            <person name="La Ragione R."/>
            <person name="Hildebrand F."/>
            <person name="Pallen M.J."/>
        </authorList>
    </citation>
    <scope>NUCLEOTIDE SEQUENCE</scope>
    <source>
        <strain evidence="1">ChiBcec16-1751</strain>
    </source>
</reference>
<dbReference type="InterPro" id="IPR036412">
    <property type="entry name" value="HAD-like_sf"/>
</dbReference>
<dbReference type="InterPro" id="IPR006379">
    <property type="entry name" value="HAD-SF_hydro_IIB"/>
</dbReference>
<dbReference type="SFLD" id="SFLDS00003">
    <property type="entry name" value="Haloacid_Dehalogenase"/>
    <property type="match status" value="1"/>
</dbReference>
<dbReference type="NCBIfam" id="TIGR01484">
    <property type="entry name" value="HAD-SF-IIB"/>
    <property type="match status" value="1"/>
</dbReference>
<protein>
    <submittedName>
        <fullName evidence="1">HAD family phosphatase</fullName>
    </submittedName>
</protein>
<dbReference type="PANTHER" id="PTHR10000:SF8">
    <property type="entry name" value="HAD SUPERFAMILY HYDROLASE-LIKE, TYPE 3"/>
    <property type="match status" value="1"/>
</dbReference>
<accession>A0A9D1JTN0</accession>
<dbReference type="Gene3D" id="3.30.1240.10">
    <property type="match status" value="1"/>
</dbReference>
<dbReference type="InterPro" id="IPR023214">
    <property type="entry name" value="HAD_sf"/>
</dbReference>
<comment type="caution">
    <text evidence="1">The sequence shown here is derived from an EMBL/GenBank/DDBJ whole genome shotgun (WGS) entry which is preliminary data.</text>
</comment>
<dbReference type="CDD" id="cd07516">
    <property type="entry name" value="HAD_Pase"/>
    <property type="match status" value="1"/>
</dbReference>
<dbReference type="GO" id="GO:0005829">
    <property type="term" value="C:cytosol"/>
    <property type="evidence" value="ECO:0007669"/>
    <property type="project" value="TreeGrafter"/>
</dbReference>
<dbReference type="AlphaFoldDB" id="A0A9D1JTN0"/>
<dbReference type="SUPFAM" id="SSF56784">
    <property type="entry name" value="HAD-like"/>
    <property type="match status" value="1"/>
</dbReference>